<feature type="signal peptide" evidence="7">
    <location>
        <begin position="1"/>
        <end position="34"/>
    </location>
</feature>
<keyword evidence="3 7" id="KW-0732">Signal</keyword>
<evidence type="ECO:0000256" key="1">
    <source>
        <dbReference type="ARBA" id="ARBA00007277"/>
    </source>
</evidence>
<organism evidence="9 10">
    <name type="scientific">Rugamonas fusca</name>
    <dbReference type="NCBI Taxonomy" id="2758568"/>
    <lineage>
        <taxon>Bacteria</taxon>
        <taxon>Pseudomonadati</taxon>
        <taxon>Pseudomonadota</taxon>
        <taxon>Betaproteobacteria</taxon>
        <taxon>Burkholderiales</taxon>
        <taxon>Oxalobacteraceae</taxon>
        <taxon>Telluria group</taxon>
        <taxon>Rugamonas</taxon>
    </lineage>
</organism>
<comment type="similarity">
    <text evidence="1">Belongs to the glycerophosphoryl diester phosphodiesterase family.</text>
</comment>
<dbReference type="RefSeq" id="WP_182220033.1">
    <property type="nucleotide sequence ID" value="NZ_JACEZS010000022.1"/>
</dbReference>
<evidence type="ECO:0000256" key="2">
    <source>
        <dbReference type="ARBA" id="ARBA00012247"/>
    </source>
</evidence>
<evidence type="ECO:0000256" key="5">
    <source>
        <dbReference type="ARBA" id="ARBA00022801"/>
    </source>
</evidence>
<dbReference type="GO" id="GO:0006071">
    <property type="term" value="P:glycerol metabolic process"/>
    <property type="evidence" value="ECO:0007669"/>
    <property type="project" value="UniProtKB-KW"/>
</dbReference>
<evidence type="ECO:0000259" key="8">
    <source>
        <dbReference type="PROSITE" id="PS51704"/>
    </source>
</evidence>
<evidence type="ECO:0000313" key="10">
    <source>
        <dbReference type="Proteomes" id="UP000566711"/>
    </source>
</evidence>
<dbReference type="GO" id="GO:0042597">
    <property type="term" value="C:periplasmic space"/>
    <property type="evidence" value="ECO:0007669"/>
    <property type="project" value="TreeGrafter"/>
</dbReference>
<dbReference type="PROSITE" id="PS51257">
    <property type="entry name" value="PROKAR_LIPOPROTEIN"/>
    <property type="match status" value="1"/>
</dbReference>
<dbReference type="InterPro" id="IPR006311">
    <property type="entry name" value="TAT_signal"/>
</dbReference>
<evidence type="ECO:0000313" key="9">
    <source>
        <dbReference type="EMBL" id="MBA5607832.1"/>
    </source>
</evidence>
<dbReference type="Proteomes" id="UP000566711">
    <property type="component" value="Unassembled WGS sequence"/>
</dbReference>
<reference evidence="9 10" key="1">
    <citation type="submission" date="2020-07" db="EMBL/GenBank/DDBJ databases">
        <title>Novel species isolated from subtropical streams in China.</title>
        <authorList>
            <person name="Lu H."/>
        </authorList>
    </citation>
    <scope>NUCLEOTIDE SEQUENCE [LARGE SCALE GENOMIC DNA]</scope>
    <source>
        <strain evidence="9 10">FT3S</strain>
    </source>
</reference>
<name>A0A7W2I8P5_9BURK</name>
<comment type="catalytic activity">
    <reaction evidence="6">
        <text>a sn-glycero-3-phosphodiester + H2O = an alcohol + sn-glycerol 3-phosphate + H(+)</text>
        <dbReference type="Rhea" id="RHEA:12969"/>
        <dbReference type="ChEBI" id="CHEBI:15377"/>
        <dbReference type="ChEBI" id="CHEBI:15378"/>
        <dbReference type="ChEBI" id="CHEBI:30879"/>
        <dbReference type="ChEBI" id="CHEBI:57597"/>
        <dbReference type="ChEBI" id="CHEBI:83408"/>
        <dbReference type="EC" id="3.1.4.46"/>
    </reaction>
</comment>
<dbReference type="Gene3D" id="3.20.20.190">
    <property type="entry name" value="Phosphatidylinositol (PI) phosphodiesterase"/>
    <property type="match status" value="1"/>
</dbReference>
<evidence type="ECO:0000256" key="3">
    <source>
        <dbReference type="ARBA" id="ARBA00022729"/>
    </source>
</evidence>
<dbReference type="PROSITE" id="PS51704">
    <property type="entry name" value="GP_PDE"/>
    <property type="match status" value="1"/>
</dbReference>
<dbReference type="GO" id="GO:0008889">
    <property type="term" value="F:glycerophosphodiester phosphodiesterase activity"/>
    <property type="evidence" value="ECO:0007669"/>
    <property type="project" value="UniProtKB-EC"/>
</dbReference>
<dbReference type="InterPro" id="IPR030395">
    <property type="entry name" value="GP_PDE_dom"/>
</dbReference>
<dbReference type="GO" id="GO:0006629">
    <property type="term" value="P:lipid metabolic process"/>
    <property type="evidence" value="ECO:0007669"/>
    <property type="project" value="InterPro"/>
</dbReference>
<dbReference type="AlphaFoldDB" id="A0A7W2I8P5"/>
<dbReference type="SUPFAM" id="SSF51695">
    <property type="entry name" value="PLC-like phosphodiesterases"/>
    <property type="match status" value="1"/>
</dbReference>
<accession>A0A7W2I8P5</accession>
<protein>
    <recommendedName>
        <fullName evidence="2">glycerophosphodiester phosphodiesterase</fullName>
        <ecNumber evidence="2">3.1.4.46</ecNumber>
    </recommendedName>
</protein>
<keyword evidence="10" id="KW-1185">Reference proteome</keyword>
<comment type="caution">
    <text evidence="9">The sequence shown here is derived from an EMBL/GenBank/DDBJ whole genome shotgun (WGS) entry which is preliminary data.</text>
</comment>
<evidence type="ECO:0000256" key="4">
    <source>
        <dbReference type="ARBA" id="ARBA00022798"/>
    </source>
</evidence>
<dbReference type="PANTHER" id="PTHR43620:SF7">
    <property type="entry name" value="GLYCEROPHOSPHODIESTER PHOSPHODIESTERASE GDPD5-RELATED"/>
    <property type="match status" value="1"/>
</dbReference>
<dbReference type="PROSITE" id="PS51318">
    <property type="entry name" value="TAT"/>
    <property type="match status" value="1"/>
</dbReference>
<proteinExistence type="inferred from homology"/>
<feature type="chain" id="PRO_5031147027" description="glycerophosphodiester phosphodiesterase" evidence="7">
    <location>
        <begin position="35"/>
        <end position="374"/>
    </location>
</feature>
<dbReference type="PANTHER" id="PTHR43620">
    <property type="entry name" value="GLYCEROPHOSPHORYL DIESTER PHOSPHODIESTERASE"/>
    <property type="match status" value="1"/>
</dbReference>
<dbReference type="InterPro" id="IPR017946">
    <property type="entry name" value="PLC-like_Pdiesterase_TIM-brl"/>
</dbReference>
<evidence type="ECO:0000256" key="7">
    <source>
        <dbReference type="SAM" id="SignalP"/>
    </source>
</evidence>
<keyword evidence="4" id="KW-0319">Glycerol metabolism</keyword>
<keyword evidence="5" id="KW-0378">Hydrolase</keyword>
<gene>
    <name evidence="9" type="ORF">H3H36_20970</name>
</gene>
<dbReference type="EMBL" id="JACEZS010000022">
    <property type="protein sequence ID" value="MBA5607832.1"/>
    <property type="molecule type" value="Genomic_DNA"/>
</dbReference>
<sequence length="374" mass="40333">MNTIRTPGRLSRRHFLHAAAATGCALLAPAAALAAPTQSKPLVFGHRGASALRPEHTLASYARAIADGADYVEPDLVCTRDGVLVARHEANLTETTDVASRAAFASRRARKTIDGTSHEGWFVDDFTFAELKTLRAVERLSDVRAGSAGYNGMFQVVSWEEIIDFVAAESAARGRVIGLVPELKSSTYFASVGLPLEERFLAILAGHDYTRRNPVEIQSFEVANLKYLRGKLGRRANLRLMQLVVPDAVRPSDVAAAGGTLTFAQMCTPAGLRDISAYADVVAPPTRAIIPLAKDGRLGQPTSLVDDAHRVGLRVEPWTFRPENCFLAADFRDGAGDNARNEAGSVAEMRRYLATGIDGFFTDDPALGRRAVDG</sequence>
<dbReference type="EC" id="3.1.4.46" evidence="2"/>
<dbReference type="Pfam" id="PF03009">
    <property type="entry name" value="GDPD"/>
    <property type="match status" value="1"/>
</dbReference>
<evidence type="ECO:0000256" key="6">
    <source>
        <dbReference type="ARBA" id="ARBA00047512"/>
    </source>
</evidence>
<feature type="domain" description="GP-PDE" evidence="8">
    <location>
        <begin position="41"/>
        <end position="372"/>
    </location>
</feature>